<feature type="region of interest" description="Disordered" evidence="11">
    <location>
        <begin position="681"/>
        <end position="743"/>
    </location>
</feature>
<evidence type="ECO:0000256" key="7">
    <source>
        <dbReference type="PIRSR" id="PIRSR623088-1"/>
    </source>
</evidence>
<dbReference type="EC" id="3.1.4.-" evidence="10"/>
<dbReference type="Pfam" id="PF18100">
    <property type="entry name" value="PDE4_UCR"/>
    <property type="match status" value="2"/>
</dbReference>
<dbReference type="PANTHER" id="PTHR11347">
    <property type="entry name" value="CYCLIC NUCLEOTIDE PHOSPHODIESTERASE"/>
    <property type="match status" value="1"/>
</dbReference>
<comment type="pathway">
    <text evidence="1">Purine metabolism; 3',5'-cyclic AMP degradation; AMP from 3',5'-cyclic AMP: step 1/1.</text>
</comment>
<feature type="binding site" evidence="8">
    <location>
        <position position="614"/>
    </location>
    <ligand>
        <name>AMP</name>
        <dbReference type="ChEBI" id="CHEBI:456215"/>
    </ligand>
</feature>
<dbReference type="Gene3D" id="1.10.1300.10">
    <property type="entry name" value="3'5'-cyclic nucleotide phosphodiesterase, catalytic domain"/>
    <property type="match status" value="1"/>
</dbReference>
<dbReference type="Proteomes" id="UP001159641">
    <property type="component" value="Unassembled WGS sequence"/>
</dbReference>
<evidence type="ECO:0000256" key="4">
    <source>
        <dbReference type="ARBA" id="ARBA00022801"/>
    </source>
</evidence>
<feature type="binding site" evidence="9">
    <location>
        <position position="446"/>
    </location>
    <ligand>
        <name>Zn(2+)</name>
        <dbReference type="ChEBI" id="CHEBI:29105"/>
        <label>1</label>
    </ligand>
</feature>
<evidence type="ECO:0000256" key="1">
    <source>
        <dbReference type="ARBA" id="ARBA00004703"/>
    </source>
</evidence>
<evidence type="ECO:0000256" key="11">
    <source>
        <dbReference type="SAM" id="MobiDB-lite"/>
    </source>
</evidence>
<comment type="similarity">
    <text evidence="2">Belongs to the cyclic nucleotide phosphodiesterase family. PDE4 subfamily.</text>
</comment>
<feature type="binding site" evidence="9">
    <location>
        <position position="563"/>
    </location>
    <ligand>
        <name>Zn(2+)</name>
        <dbReference type="ChEBI" id="CHEBI:29105"/>
        <label>1</label>
    </ligand>
</feature>
<evidence type="ECO:0000256" key="2">
    <source>
        <dbReference type="ARBA" id="ARBA00009517"/>
    </source>
</evidence>
<dbReference type="EMBL" id="JAIQCJ010002068">
    <property type="protein sequence ID" value="KAJ8784176.1"/>
    <property type="molecule type" value="Genomic_DNA"/>
</dbReference>
<evidence type="ECO:0000256" key="3">
    <source>
        <dbReference type="ARBA" id="ARBA00022723"/>
    </source>
</evidence>
<reference evidence="13 14" key="1">
    <citation type="submission" date="2022-11" db="EMBL/GenBank/DDBJ databases">
        <title>Whole genome sequence of Eschrichtius robustus ER-17-0199.</title>
        <authorList>
            <person name="Bruniche-Olsen A."/>
            <person name="Black A.N."/>
            <person name="Fields C.J."/>
            <person name="Walden K."/>
            <person name="Dewoody J.A."/>
        </authorList>
    </citation>
    <scope>NUCLEOTIDE SEQUENCE [LARGE SCALE GENOMIC DNA]</scope>
    <source>
        <strain evidence="13">ER-17-0199</strain>
        <tissue evidence="13">Blubber</tissue>
    </source>
</reference>
<dbReference type="SMART" id="SM00471">
    <property type="entry name" value="HDc"/>
    <property type="match status" value="1"/>
</dbReference>
<feature type="binding site" evidence="9">
    <location>
        <position position="409"/>
    </location>
    <ligand>
        <name>Zn(2+)</name>
        <dbReference type="ChEBI" id="CHEBI:29105"/>
        <label>1</label>
    </ligand>
</feature>
<feature type="region of interest" description="Disordered" evidence="11">
    <location>
        <begin position="652"/>
        <end position="671"/>
    </location>
</feature>
<feature type="binding site" evidence="8">
    <location>
        <begin position="405"/>
        <end position="409"/>
    </location>
    <ligand>
        <name>AMP</name>
        <dbReference type="ChEBI" id="CHEBI:456215"/>
    </ligand>
</feature>
<dbReference type="InterPro" id="IPR023174">
    <property type="entry name" value="PDEase_CS"/>
</dbReference>
<dbReference type="PROSITE" id="PS00126">
    <property type="entry name" value="PDEASE_I_1"/>
    <property type="match status" value="1"/>
</dbReference>
<name>A0AB34GZK3_ESCRO</name>
<comment type="cofactor">
    <cofactor evidence="10">
        <name>a divalent metal cation</name>
        <dbReference type="ChEBI" id="CHEBI:60240"/>
    </cofactor>
    <text evidence="10">Binds 2 divalent metal cations per subunit. Site 1 may preferentially bind zinc ions, while site 2 has a preference for magnesium and/or manganese ions.</text>
</comment>
<feature type="region of interest" description="Disordered" evidence="11">
    <location>
        <begin position="150"/>
        <end position="173"/>
    </location>
</feature>
<evidence type="ECO:0000256" key="8">
    <source>
        <dbReference type="PIRSR" id="PIRSR623088-2"/>
    </source>
</evidence>
<evidence type="ECO:0000313" key="13">
    <source>
        <dbReference type="EMBL" id="KAJ8784176.1"/>
    </source>
</evidence>
<evidence type="ECO:0000256" key="6">
    <source>
        <dbReference type="ARBA" id="ARBA00033681"/>
    </source>
</evidence>
<dbReference type="PROSITE" id="PS51845">
    <property type="entry name" value="PDEASE_I_2"/>
    <property type="match status" value="1"/>
</dbReference>
<dbReference type="CDD" id="cd00077">
    <property type="entry name" value="HDc"/>
    <property type="match status" value="1"/>
</dbReference>
<dbReference type="FunFam" id="1.10.1300.10:FF:000001">
    <property type="entry name" value="Phosphodiesterase"/>
    <property type="match status" value="1"/>
</dbReference>
<dbReference type="GO" id="GO:0007165">
    <property type="term" value="P:signal transduction"/>
    <property type="evidence" value="ECO:0007669"/>
    <property type="project" value="InterPro"/>
</dbReference>
<dbReference type="InterPro" id="IPR002073">
    <property type="entry name" value="PDEase_catalytic_dom"/>
</dbReference>
<sequence>MTQHPYARTLGSDYDSFSFSLDLENGLSCRRSALDPQAGSGLGRVIQASAQHSQRRESFLYRSDSDYELSSKTMSRNSSVASDLHGEDVIVTPFAQVLASLRTVRSNVASLAHLQGRGAAKYAGGRAGAGHCGEKGRAWWRGAGSEDKVGEAEAGHGRKGRGWQFGDGGKGRRGRGHEVLGAGPYGWGRPLLSRLYCRQACVGNTPSGSQPPPPTEDTGQTLALETLDELDWCLDQLETLQARHSVGEMASNKFKWMLNRELTHLSEASRSGNQVSEYISQTFLDQQTEVELPRVTSTEPPSPMSQISGLRGLPHSTSLSAATVPRFGVQTDQEGQLAKELEDTKKWGLDVFKVAELSENRPLTAIMFSIFQERDLLKTFRIPADTLATYLLTLEGHYHNDVAYHNSLHAADVAQSTHVLLATPALEAVFTDLEVLAAIFASAIHDVDHPGVSNQFLINTNSELALMYNDTSMLENHHLAVGFKLLQAENCDIFQNLTIKQRLSLRRMVIDMVLATDMSKHMNILADLKTMVETKKVTSLGVLLLDNYSDHIQVLQSLVHCADLSNPTKPLPLYRQWTDRIMAEFFQQGDRERDSGLDISPMCDKHTASVEKSQVGFIDYIAHPLWETWADLVHPDAQDLLDTLEDNREWYQSKIPRSPVDPTSPKQGDPDRFQFQLTLQEAEEEEGEEEGALGGKASGSPDTELLSPEASPDPGALYLDNQRTMGKPCVDHEGNVMAEPLGT</sequence>
<protein>
    <recommendedName>
        <fullName evidence="10">Phosphodiesterase</fullName>
        <ecNumber evidence="10">3.1.4.-</ecNumber>
    </recommendedName>
</protein>
<evidence type="ECO:0000259" key="12">
    <source>
        <dbReference type="PROSITE" id="PS51845"/>
    </source>
</evidence>
<organism evidence="13 14">
    <name type="scientific">Eschrichtius robustus</name>
    <name type="common">California gray whale</name>
    <name type="synonym">Eschrichtius gibbosus</name>
    <dbReference type="NCBI Taxonomy" id="9764"/>
    <lineage>
        <taxon>Eukaryota</taxon>
        <taxon>Metazoa</taxon>
        <taxon>Chordata</taxon>
        <taxon>Craniata</taxon>
        <taxon>Vertebrata</taxon>
        <taxon>Euteleostomi</taxon>
        <taxon>Mammalia</taxon>
        <taxon>Eutheria</taxon>
        <taxon>Laurasiatheria</taxon>
        <taxon>Artiodactyla</taxon>
        <taxon>Whippomorpha</taxon>
        <taxon>Cetacea</taxon>
        <taxon>Mysticeti</taxon>
        <taxon>Eschrichtiidae</taxon>
        <taxon>Eschrichtius</taxon>
    </lineage>
</organism>
<evidence type="ECO:0000256" key="10">
    <source>
        <dbReference type="RuleBase" id="RU363067"/>
    </source>
</evidence>
<feature type="active site" description="Proton donor" evidence="7">
    <location>
        <position position="405"/>
    </location>
</feature>
<dbReference type="AlphaFoldDB" id="A0AB34GZK3"/>
<dbReference type="PRINTS" id="PR00387">
    <property type="entry name" value="PDIESTERASE1"/>
</dbReference>
<keyword evidence="3 9" id="KW-0479">Metal-binding</keyword>
<evidence type="ECO:0000256" key="9">
    <source>
        <dbReference type="PIRSR" id="PIRSR623088-3"/>
    </source>
</evidence>
<feature type="binding site" evidence="8">
    <location>
        <position position="446"/>
    </location>
    <ligand>
        <name>AMP</name>
        <dbReference type="ChEBI" id="CHEBI:456215"/>
    </ligand>
</feature>
<keyword evidence="4 10" id="KW-0378">Hydrolase</keyword>
<keyword evidence="14" id="KW-1185">Reference proteome</keyword>
<feature type="binding site" evidence="9">
    <location>
        <position position="446"/>
    </location>
    <ligand>
        <name>Zn(2+)</name>
        <dbReference type="ChEBI" id="CHEBI:29105"/>
        <label>2</label>
    </ligand>
</feature>
<keyword evidence="5" id="KW-0114">cAMP</keyword>
<accession>A0AB34GZK3</accession>
<comment type="caution">
    <text evidence="13">The sequence shown here is derived from an EMBL/GenBank/DDBJ whole genome shotgun (WGS) entry which is preliminary data.</text>
</comment>
<feature type="binding site" evidence="8">
    <location>
        <position position="563"/>
    </location>
    <ligand>
        <name>AMP</name>
        <dbReference type="ChEBI" id="CHEBI:456215"/>
    </ligand>
</feature>
<dbReference type="InterPro" id="IPR036971">
    <property type="entry name" value="PDEase_catalytic_dom_sf"/>
</dbReference>
<dbReference type="SUPFAM" id="SSF109604">
    <property type="entry name" value="HD-domain/PDEase-like"/>
    <property type="match status" value="1"/>
</dbReference>
<feature type="compositionally biased region" description="Acidic residues" evidence="11">
    <location>
        <begin position="681"/>
        <end position="691"/>
    </location>
</feature>
<proteinExistence type="inferred from homology"/>
<dbReference type="InterPro" id="IPR023088">
    <property type="entry name" value="PDEase"/>
</dbReference>
<feature type="binding site" evidence="9">
    <location>
        <position position="445"/>
    </location>
    <ligand>
        <name>Zn(2+)</name>
        <dbReference type="ChEBI" id="CHEBI:29105"/>
        <label>1</label>
    </ligand>
</feature>
<feature type="domain" description="PDEase" evidence="12">
    <location>
        <begin position="329"/>
        <end position="658"/>
    </location>
</feature>
<dbReference type="GO" id="GO:0046872">
    <property type="term" value="F:metal ion binding"/>
    <property type="evidence" value="ECO:0007669"/>
    <property type="project" value="UniProtKB-KW"/>
</dbReference>
<evidence type="ECO:0000313" key="14">
    <source>
        <dbReference type="Proteomes" id="UP001159641"/>
    </source>
</evidence>
<dbReference type="GO" id="GO:0004115">
    <property type="term" value="F:3',5'-cyclic-AMP phosphodiesterase activity"/>
    <property type="evidence" value="ECO:0007669"/>
    <property type="project" value="UniProtKB-EC"/>
</dbReference>
<comment type="catalytic activity">
    <reaction evidence="6">
        <text>3',5'-cyclic AMP + H2O = AMP + H(+)</text>
        <dbReference type="Rhea" id="RHEA:25277"/>
        <dbReference type="ChEBI" id="CHEBI:15377"/>
        <dbReference type="ChEBI" id="CHEBI:15378"/>
        <dbReference type="ChEBI" id="CHEBI:58165"/>
        <dbReference type="ChEBI" id="CHEBI:456215"/>
        <dbReference type="EC" id="3.1.4.53"/>
    </reaction>
    <physiologicalReaction direction="left-to-right" evidence="6">
        <dbReference type="Rhea" id="RHEA:25278"/>
    </physiologicalReaction>
</comment>
<dbReference type="Pfam" id="PF00233">
    <property type="entry name" value="PDEase_I"/>
    <property type="match status" value="1"/>
</dbReference>
<dbReference type="InterPro" id="IPR040844">
    <property type="entry name" value="PDE4_UCR"/>
</dbReference>
<evidence type="ECO:0000256" key="5">
    <source>
        <dbReference type="ARBA" id="ARBA00023149"/>
    </source>
</evidence>
<gene>
    <name evidence="13" type="ORF">J1605_008506</name>
</gene>
<dbReference type="InterPro" id="IPR003607">
    <property type="entry name" value="HD/PDEase_dom"/>
</dbReference>